<reference evidence="8" key="1">
    <citation type="submission" date="2021-07" db="EMBL/GenBank/DDBJ databases">
        <title>Draft genome of Mortierella alpina, strain LL118, isolated from an aspen leaf litter sample.</title>
        <authorList>
            <person name="Yang S."/>
            <person name="Vinatzer B.A."/>
        </authorList>
    </citation>
    <scope>NUCLEOTIDE SEQUENCE</scope>
    <source>
        <strain evidence="8">LL118</strain>
    </source>
</reference>
<comment type="subcellular location">
    <subcellularLocation>
        <location evidence="1">Endomembrane system</location>
        <topology evidence="1">Multi-pass membrane protein</topology>
    </subcellularLocation>
</comment>
<dbReference type="Proteomes" id="UP000717515">
    <property type="component" value="Unassembled WGS sequence"/>
</dbReference>
<feature type="compositionally biased region" description="Low complexity" evidence="5">
    <location>
        <begin position="172"/>
        <end position="183"/>
    </location>
</feature>
<feature type="compositionally biased region" description="Low complexity" evidence="5">
    <location>
        <begin position="337"/>
        <end position="350"/>
    </location>
</feature>
<evidence type="ECO:0000313" key="8">
    <source>
        <dbReference type="EMBL" id="KAG9325942.1"/>
    </source>
</evidence>
<dbReference type="AlphaFoldDB" id="A0A9P8CZU3"/>
<evidence type="ECO:0000256" key="2">
    <source>
        <dbReference type="ARBA" id="ARBA00022692"/>
    </source>
</evidence>
<dbReference type="GO" id="GO:0042144">
    <property type="term" value="P:vacuole fusion, non-autophagic"/>
    <property type="evidence" value="ECO:0007669"/>
    <property type="project" value="TreeGrafter"/>
</dbReference>
<dbReference type="Pfam" id="PF02656">
    <property type="entry name" value="DUF202"/>
    <property type="match status" value="1"/>
</dbReference>
<dbReference type="PANTHER" id="PTHR46140:SF1">
    <property type="entry name" value="VACUOLAR TRANSPORTER CHAPERONE COMPLEX SUBUNIT 4-RELATED"/>
    <property type="match status" value="1"/>
</dbReference>
<dbReference type="GO" id="GO:0016237">
    <property type="term" value="P:microautophagy"/>
    <property type="evidence" value="ECO:0007669"/>
    <property type="project" value="TreeGrafter"/>
</dbReference>
<dbReference type="PANTHER" id="PTHR46140">
    <property type="entry name" value="VACUOLAR TRANSPORTER CHAPERONE 1-RELATED"/>
    <property type="match status" value="1"/>
</dbReference>
<dbReference type="GO" id="GO:0033254">
    <property type="term" value="C:vacuolar transporter chaperone complex"/>
    <property type="evidence" value="ECO:0007669"/>
    <property type="project" value="TreeGrafter"/>
</dbReference>
<feature type="compositionally biased region" description="Low complexity" evidence="5">
    <location>
        <begin position="199"/>
        <end position="212"/>
    </location>
</feature>
<sequence>MSDTMTSRPSDRYPALSVSVESGQQQPIGHFQHQPRSPYNHLAVRSPSPRSPPPGSPPLRTPRPFPQFQQNQPRPLHPSAFSQAHAQPRQPRPFSHQYPNQHPHRPPPSYGTTVTGYPQVRPYVHSTVLTESYPSAPAPVFSSHNVVIPSRNSSTYNPSTAVSSPPRSLSNTSGTGSASSTATIVSPTGLIAYRPGPPSQQQRQQRPHWSPSFATLDPTTDHPLALGPPNPRFAQQASPNYRQVRPRIQQQPASRPGSVASYFSTSSNEPLHQSPRAIPSTARGLSTRNNSSMTTSSSKSTKVASVAGGSCRGNHLDLSEERTKARPANVARERRSSTSSSTHSTGSTRSRTGKAKNNKIKGRLLSRLGRICRGPQPYNPEKYKMTSMGKMAQFSNERLYLHWIRFGVLQGSIAVLLLSFGIGVASYVGVGAIVLALLTLIYSTTLYHTRHLNMVKKRKDVKYFARAIPTLLTLGLFVLYGWNFVVIMTYPKETWIPPPWTQNDDANFMNYF</sequence>
<dbReference type="InterPro" id="IPR003807">
    <property type="entry name" value="DUF202"/>
</dbReference>
<evidence type="ECO:0000256" key="3">
    <source>
        <dbReference type="ARBA" id="ARBA00022989"/>
    </source>
</evidence>
<evidence type="ECO:0000256" key="4">
    <source>
        <dbReference type="ARBA" id="ARBA00023136"/>
    </source>
</evidence>
<evidence type="ECO:0000256" key="5">
    <source>
        <dbReference type="SAM" id="MobiDB-lite"/>
    </source>
</evidence>
<evidence type="ECO:0000256" key="1">
    <source>
        <dbReference type="ARBA" id="ARBA00004127"/>
    </source>
</evidence>
<organism evidence="8 9">
    <name type="scientific">Mortierella alpina</name>
    <name type="common">Oleaginous fungus</name>
    <name type="synonym">Mortierella renispora</name>
    <dbReference type="NCBI Taxonomy" id="64518"/>
    <lineage>
        <taxon>Eukaryota</taxon>
        <taxon>Fungi</taxon>
        <taxon>Fungi incertae sedis</taxon>
        <taxon>Mucoromycota</taxon>
        <taxon>Mortierellomycotina</taxon>
        <taxon>Mortierellomycetes</taxon>
        <taxon>Mortierellales</taxon>
        <taxon>Mortierellaceae</taxon>
        <taxon>Mortierella</taxon>
    </lineage>
</organism>
<evidence type="ECO:0000256" key="6">
    <source>
        <dbReference type="SAM" id="Phobius"/>
    </source>
</evidence>
<keyword evidence="3 6" id="KW-1133">Transmembrane helix</keyword>
<name>A0A9P8CZU3_MORAP</name>
<accession>A0A9P8CZU3</accession>
<feature type="region of interest" description="Disordered" evidence="5">
    <location>
        <begin position="1"/>
        <end position="117"/>
    </location>
</feature>
<feature type="transmembrane region" description="Helical" evidence="6">
    <location>
        <begin position="424"/>
        <end position="442"/>
    </location>
</feature>
<feature type="region of interest" description="Disordered" evidence="5">
    <location>
        <begin position="152"/>
        <end position="359"/>
    </location>
</feature>
<feature type="compositionally biased region" description="Polar residues" evidence="5">
    <location>
        <begin position="261"/>
        <end position="271"/>
    </location>
</feature>
<keyword evidence="2 6" id="KW-0812">Transmembrane</keyword>
<feature type="domain" description="DUF202" evidence="7">
    <location>
        <begin position="394"/>
        <end position="450"/>
    </location>
</feature>
<gene>
    <name evidence="8" type="ORF">KVV02_005786</name>
</gene>
<protein>
    <recommendedName>
        <fullName evidence="7">DUF202 domain-containing protein</fullName>
    </recommendedName>
</protein>
<dbReference type="GO" id="GO:0007034">
    <property type="term" value="P:vacuolar transport"/>
    <property type="evidence" value="ECO:0007669"/>
    <property type="project" value="TreeGrafter"/>
</dbReference>
<dbReference type="GO" id="GO:0006797">
    <property type="term" value="P:polyphosphate metabolic process"/>
    <property type="evidence" value="ECO:0007669"/>
    <property type="project" value="TreeGrafter"/>
</dbReference>
<feature type="transmembrane region" description="Helical" evidence="6">
    <location>
        <begin position="463"/>
        <end position="482"/>
    </location>
</feature>
<feature type="compositionally biased region" description="Polar residues" evidence="5">
    <location>
        <begin position="152"/>
        <end position="171"/>
    </location>
</feature>
<comment type="caution">
    <text evidence="8">The sequence shown here is derived from an EMBL/GenBank/DDBJ whole genome shotgun (WGS) entry which is preliminary data.</text>
</comment>
<feature type="compositionally biased region" description="Pro residues" evidence="5">
    <location>
        <begin position="49"/>
        <end position="65"/>
    </location>
</feature>
<dbReference type="InterPro" id="IPR051572">
    <property type="entry name" value="VTC_Complex_Subunit"/>
</dbReference>
<dbReference type="GO" id="GO:0012505">
    <property type="term" value="C:endomembrane system"/>
    <property type="evidence" value="ECO:0007669"/>
    <property type="project" value="UniProtKB-SubCell"/>
</dbReference>
<evidence type="ECO:0000259" key="7">
    <source>
        <dbReference type="Pfam" id="PF02656"/>
    </source>
</evidence>
<dbReference type="GO" id="GO:0000329">
    <property type="term" value="C:fungal-type vacuole membrane"/>
    <property type="evidence" value="ECO:0007669"/>
    <property type="project" value="TreeGrafter"/>
</dbReference>
<feature type="compositionally biased region" description="Basic and acidic residues" evidence="5">
    <location>
        <begin position="314"/>
        <end position="324"/>
    </location>
</feature>
<proteinExistence type="predicted"/>
<keyword evidence="4 6" id="KW-0472">Membrane</keyword>
<feature type="compositionally biased region" description="Low complexity" evidence="5">
    <location>
        <begin position="286"/>
        <end position="307"/>
    </location>
</feature>
<evidence type="ECO:0000313" key="9">
    <source>
        <dbReference type="Proteomes" id="UP000717515"/>
    </source>
</evidence>
<dbReference type="EMBL" id="JAIFTL010000029">
    <property type="protein sequence ID" value="KAG9325942.1"/>
    <property type="molecule type" value="Genomic_DNA"/>
</dbReference>